<dbReference type="STRING" id="497965.Cyan7822_2094"/>
<protein>
    <submittedName>
        <fullName evidence="1">Uncharacterized protein</fullName>
    </submittedName>
</protein>
<name>E0UCK3_GLOV7</name>
<dbReference type="AlphaFoldDB" id="E0UCK3"/>
<dbReference type="EMBL" id="CP002198">
    <property type="protein sequence ID" value="ADN14074.1"/>
    <property type="molecule type" value="Genomic_DNA"/>
</dbReference>
<reference evidence="2" key="1">
    <citation type="journal article" date="2011" name="MBio">
        <title>Novel metabolic attributes of the genus Cyanothece, comprising a group of unicellular nitrogen-fixing Cyanobacteria.</title>
        <authorList>
            <person name="Bandyopadhyay A."/>
            <person name="Elvitigala T."/>
            <person name="Welsh E."/>
            <person name="Stockel J."/>
            <person name="Liberton M."/>
            <person name="Min H."/>
            <person name="Sherman L.A."/>
            <person name="Pakrasi H.B."/>
        </authorList>
    </citation>
    <scope>NUCLEOTIDE SEQUENCE [LARGE SCALE GENOMIC DNA]</scope>
    <source>
        <strain evidence="2">PCC 7822</strain>
    </source>
</reference>
<organism evidence="1 2">
    <name type="scientific">Gloeothece verrucosa (strain PCC 7822)</name>
    <name type="common">Cyanothece sp. (strain PCC 7822)</name>
    <dbReference type="NCBI Taxonomy" id="497965"/>
    <lineage>
        <taxon>Bacteria</taxon>
        <taxon>Bacillati</taxon>
        <taxon>Cyanobacteriota</taxon>
        <taxon>Cyanophyceae</taxon>
        <taxon>Oscillatoriophycideae</taxon>
        <taxon>Chroococcales</taxon>
        <taxon>Aphanothecaceae</taxon>
        <taxon>Gloeothece</taxon>
        <taxon>Gloeothece verrucosa</taxon>
    </lineage>
</organism>
<proteinExistence type="predicted"/>
<gene>
    <name evidence="1" type="ordered locus">Cyan7822_2094</name>
</gene>
<dbReference type="Proteomes" id="UP000008206">
    <property type="component" value="Chromosome"/>
</dbReference>
<dbReference type="HOGENOM" id="CLU_2823925_0_0_3"/>
<evidence type="ECO:0000313" key="2">
    <source>
        <dbReference type="Proteomes" id="UP000008206"/>
    </source>
</evidence>
<dbReference type="KEGG" id="cyj:Cyan7822_2094"/>
<accession>E0UCK3</accession>
<keyword evidence="2" id="KW-1185">Reference proteome</keyword>
<sequence>MEGVSQSVNEASLESNYFYKNKYLREVVKLSEFSGIIRLDSKKSLGQTNPLFEILFSLPFGHSNLW</sequence>
<evidence type="ECO:0000313" key="1">
    <source>
        <dbReference type="EMBL" id="ADN14074.1"/>
    </source>
</evidence>